<dbReference type="Gene3D" id="3.30.1200.10">
    <property type="entry name" value="YggU-like"/>
    <property type="match status" value="1"/>
</dbReference>
<accession>A0A1E7Q5K1</accession>
<dbReference type="InterPro" id="IPR003746">
    <property type="entry name" value="DUF167"/>
</dbReference>
<dbReference type="OrthoDB" id="9800587at2"/>
<sequence>MPAKREQNNIRLRLYLQPKSSRDEWVGLYNDAIKVAITAPPIDGKANQHLLKFLAKSFKVAKSDVVLEKGQLSRHKVVLITAPKTFPSLIEQLLTTR</sequence>
<evidence type="ECO:0000313" key="3">
    <source>
        <dbReference type="EMBL" id="OEY69338.1"/>
    </source>
</evidence>
<dbReference type="Pfam" id="PF02594">
    <property type="entry name" value="DUF167"/>
    <property type="match status" value="1"/>
</dbReference>
<dbReference type="EMBL" id="MKEK01000001">
    <property type="protein sequence ID" value="OEY69338.1"/>
    <property type="molecule type" value="Genomic_DNA"/>
</dbReference>
<dbReference type="PANTHER" id="PTHR13420:SF7">
    <property type="entry name" value="UPF0235 PROTEIN C15ORF40"/>
    <property type="match status" value="1"/>
</dbReference>
<dbReference type="NCBIfam" id="TIGR00251">
    <property type="entry name" value="DUF167 family protein"/>
    <property type="match status" value="1"/>
</dbReference>
<dbReference type="GO" id="GO:0005737">
    <property type="term" value="C:cytoplasm"/>
    <property type="evidence" value="ECO:0007669"/>
    <property type="project" value="TreeGrafter"/>
</dbReference>
<comment type="caution">
    <text evidence="3">The sequence shown here is derived from an EMBL/GenBank/DDBJ whole genome shotgun (WGS) entry which is preliminary data.</text>
</comment>
<dbReference type="HAMAP" id="MF_00634">
    <property type="entry name" value="UPF0235"/>
    <property type="match status" value="1"/>
</dbReference>
<dbReference type="Proteomes" id="UP000242258">
    <property type="component" value="Unassembled WGS sequence"/>
</dbReference>
<dbReference type="InterPro" id="IPR036591">
    <property type="entry name" value="YggU-like_sf"/>
</dbReference>
<dbReference type="PANTHER" id="PTHR13420">
    <property type="entry name" value="UPF0235 PROTEIN C15ORF40"/>
    <property type="match status" value="1"/>
</dbReference>
<protein>
    <recommendedName>
        <fullName evidence="2">UPF0235 protein BI198_06950</fullName>
    </recommendedName>
</protein>
<dbReference type="SMART" id="SM01152">
    <property type="entry name" value="DUF167"/>
    <property type="match status" value="1"/>
</dbReference>
<evidence type="ECO:0000256" key="2">
    <source>
        <dbReference type="HAMAP-Rule" id="MF_00634"/>
    </source>
</evidence>
<evidence type="ECO:0000256" key="1">
    <source>
        <dbReference type="ARBA" id="ARBA00010364"/>
    </source>
</evidence>
<keyword evidence="4" id="KW-1185">Reference proteome</keyword>
<organism evidence="3 4">
    <name type="scientific">Rheinheimera salexigens</name>
    <dbReference type="NCBI Taxonomy" id="1628148"/>
    <lineage>
        <taxon>Bacteria</taxon>
        <taxon>Pseudomonadati</taxon>
        <taxon>Pseudomonadota</taxon>
        <taxon>Gammaproteobacteria</taxon>
        <taxon>Chromatiales</taxon>
        <taxon>Chromatiaceae</taxon>
        <taxon>Rheinheimera</taxon>
    </lineage>
</organism>
<reference evidence="4" key="1">
    <citation type="submission" date="2016-09" db="EMBL/GenBank/DDBJ databases">
        <authorList>
            <person name="Wan X."/>
            <person name="Hou S."/>
        </authorList>
    </citation>
    <scope>NUCLEOTIDE SEQUENCE [LARGE SCALE GENOMIC DNA]</scope>
    <source>
        <strain evidence="4">KH87</strain>
    </source>
</reference>
<dbReference type="NCBIfam" id="NF003466">
    <property type="entry name" value="PRK05090.1"/>
    <property type="match status" value="1"/>
</dbReference>
<gene>
    <name evidence="3" type="ORF">BI198_06950</name>
</gene>
<dbReference type="RefSeq" id="WP_070048904.1">
    <property type="nucleotide sequence ID" value="NZ_CBCSDO010000006.1"/>
</dbReference>
<proteinExistence type="inferred from homology"/>
<comment type="similarity">
    <text evidence="1 2">Belongs to the UPF0235 family.</text>
</comment>
<dbReference type="AlphaFoldDB" id="A0A1E7Q5K1"/>
<evidence type="ECO:0000313" key="4">
    <source>
        <dbReference type="Proteomes" id="UP000242258"/>
    </source>
</evidence>
<dbReference type="SUPFAM" id="SSF69786">
    <property type="entry name" value="YggU-like"/>
    <property type="match status" value="1"/>
</dbReference>
<dbReference type="STRING" id="1628148.BI198_06950"/>
<name>A0A1E7Q5K1_9GAMM</name>